<feature type="transmembrane region" description="Helical" evidence="1">
    <location>
        <begin position="43"/>
        <end position="63"/>
    </location>
</feature>
<dbReference type="AlphaFoldDB" id="A0A1M5XTM6"/>
<dbReference type="InterPro" id="IPR007272">
    <property type="entry name" value="Sulf_transp_TsuA/YedE"/>
</dbReference>
<protein>
    <submittedName>
        <fullName evidence="2">Uncharacterized protein</fullName>
    </submittedName>
</protein>
<sequence>MNLLNTEQWLGLATGILFGFLLQKGRVLRFDKQIGALLLQDMTILKFMLSSILVGMVGILGLSELGIITLSHKPMNVGAVLVGGTLFGAGWAVMGFCPGTSVGALGEGRWHALFAIAGMVVGAAIYAEIYPLLQTTVLTWQDYGKIGLPQALGLSTWLVVAAFWGVTLLLFLLFEKRGL</sequence>
<feature type="transmembrane region" description="Helical" evidence="1">
    <location>
        <begin position="6"/>
        <end position="22"/>
    </location>
</feature>
<proteinExistence type="predicted"/>
<keyword evidence="1" id="KW-0472">Membrane</keyword>
<organism evidence="2 3">
    <name type="scientific">Desulfofustis glycolicus DSM 9705</name>
    <dbReference type="NCBI Taxonomy" id="1121409"/>
    <lineage>
        <taxon>Bacteria</taxon>
        <taxon>Pseudomonadati</taxon>
        <taxon>Thermodesulfobacteriota</taxon>
        <taxon>Desulfobulbia</taxon>
        <taxon>Desulfobulbales</taxon>
        <taxon>Desulfocapsaceae</taxon>
        <taxon>Desulfofustis</taxon>
    </lineage>
</organism>
<gene>
    <name evidence="2" type="ORF">SAMN02745124_03316</name>
</gene>
<dbReference type="EMBL" id="FQXS01000022">
    <property type="protein sequence ID" value="SHI02603.1"/>
    <property type="molecule type" value="Genomic_DNA"/>
</dbReference>
<accession>A0A1M5XTM6</accession>
<evidence type="ECO:0000313" key="3">
    <source>
        <dbReference type="Proteomes" id="UP000184139"/>
    </source>
</evidence>
<feature type="transmembrane region" description="Helical" evidence="1">
    <location>
        <begin position="110"/>
        <end position="132"/>
    </location>
</feature>
<keyword evidence="1" id="KW-0812">Transmembrane</keyword>
<evidence type="ECO:0000256" key="1">
    <source>
        <dbReference type="SAM" id="Phobius"/>
    </source>
</evidence>
<feature type="transmembrane region" description="Helical" evidence="1">
    <location>
        <begin position="152"/>
        <end position="174"/>
    </location>
</feature>
<keyword evidence="3" id="KW-1185">Reference proteome</keyword>
<name>A0A1M5XTM6_9BACT</name>
<dbReference type="STRING" id="1121409.SAMN02745124_03316"/>
<reference evidence="2 3" key="1">
    <citation type="submission" date="2016-11" db="EMBL/GenBank/DDBJ databases">
        <authorList>
            <person name="Jaros S."/>
            <person name="Januszkiewicz K."/>
            <person name="Wedrychowicz H."/>
        </authorList>
    </citation>
    <scope>NUCLEOTIDE SEQUENCE [LARGE SCALE GENOMIC DNA]</scope>
    <source>
        <strain evidence="2 3">DSM 9705</strain>
    </source>
</reference>
<dbReference type="Pfam" id="PF04143">
    <property type="entry name" value="Sulf_transp"/>
    <property type="match status" value="1"/>
</dbReference>
<feature type="transmembrane region" description="Helical" evidence="1">
    <location>
        <begin position="75"/>
        <end position="98"/>
    </location>
</feature>
<dbReference type="Proteomes" id="UP000184139">
    <property type="component" value="Unassembled WGS sequence"/>
</dbReference>
<evidence type="ECO:0000313" key="2">
    <source>
        <dbReference type="EMBL" id="SHI02603.1"/>
    </source>
</evidence>
<keyword evidence="1" id="KW-1133">Transmembrane helix</keyword>